<evidence type="ECO:0000313" key="2">
    <source>
        <dbReference type="Proteomes" id="UP000067626"/>
    </source>
</evidence>
<dbReference type="AlphaFoldDB" id="A0A0K1EEF5"/>
<dbReference type="KEGG" id="ccro:CMC5_033990"/>
<dbReference type="Proteomes" id="UP000067626">
    <property type="component" value="Chromosome"/>
</dbReference>
<protein>
    <submittedName>
        <fullName evidence="1">Uncharacterized protein</fullName>
    </submittedName>
</protein>
<name>A0A0K1EEF5_CHOCO</name>
<dbReference type="EMBL" id="CP012159">
    <property type="protein sequence ID" value="AKT39251.1"/>
    <property type="molecule type" value="Genomic_DNA"/>
</dbReference>
<organism evidence="1 2">
    <name type="scientific">Chondromyces crocatus</name>
    <dbReference type="NCBI Taxonomy" id="52"/>
    <lineage>
        <taxon>Bacteria</taxon>
        <taxon>Pseudomonadati</taxon>
        <taxon>Myxococcota</taxon>
        <taxon>Polyangia</taxon>
        <taxon>Polyangiales</taxon>
        <taxon>Polyangiaceae</taxon>
        <taxon>Chondromyces</taxon>
    </lineage>
</organism>
<proteinExistence type="predicted"/>
<accession>A0A0K1EEF5</accession>
<reference evidence="1 2" key="1">
    <citation type="submission" date="2015-07" db="EMBL/GenBank/DDBJ databases">
        <title>Genome analysis of myxobacterium Chondromyces crocatus Cm c5 reveals a high potential for natural compound synthesis and the genetic basis for the loss of fruiting body formation.</title>
        <authorList>
            <person name="Zaburannyi N."/>
            <person name="Bunk B."/>
            <person name="Maier J."/>
            <person name="Overmann J."/>
            <person name="Mueller R."/>
        </authorList>
    </citation>
    <scope>NUCLEOTIDE SEQUENCE [LARGE SCALE GENOMIC DNA]</scope>
    <source>
        <strain evidence="1 2">Cm c5</strain>
    </source>
</reference>
<gene>
    <name evidence="1" type="ORF">CMC5_033990</name>
</gene>
<sequence>MLVYEGHAGLQTQGACGTCSCSGLECLLPAGITISMGDCGGPGIDVLAPPGWDGSCWPFPAIKEPKGAIFWGSSRTECQPVVPQVEKQASFSWETLARACATSSEERACLDRAEDCSPSMPAGFARCVFSASTATVCPQDYPERRVFHRNAEDGSSCSPCNCLPPETSACDIFIGLSADSECVVRMMGATVGYQLDDCMLSSIPPQFASVRAEIRLLDPGTCMPQGGEFVGGFEPSEATTFCCAQER</sequence>
<keyword evidence="2" id="KW-1185">Reference proteome</keyword>
<evidence type="ECO:0000313" key="1">
    <source>
        <dbReference type="EMBL" id="AKT39251.1"/>
    </source>
</evidence>